<gene>
    <name evidence="2" type="ORF">J4E00_11050</name>
</gene>
<reference evidence="2 3" key="1">
    <citation type="submission" date="2021-03" db="EMBL/GenBank/DDBJ databases">
        <authorList>
            <person name="Kim M.K."/>
        </authorList>
    </citation>
    <scope>NUCLEOTIDE SEQUENCE [LARGE SCALE GENOMIC DNA]</scope>
    <source>
        <strain evidence="2 3">BT442</strain>
    </source>
</reference>
<comment type="caution">
    <text evidence="2">The sequence shown here is derived from an EMBL/GenBank/DDBJ whole genome shotgun (WGS) entry which is preliminary data.</text>
</comment>
<dbReference type="EMBL" id="JAGETZ010000004">
    <property type="protein sequence ID" value="MBO2009590.1"/>
    <property type="molecule type" value="Genomic_DNA"/>
</dbReference>
<evidence type="ECO:0000313" key="2">
    <source>
        <dbReference type="EMBL" id="MBO2009590.1"/>
    </source>
</evidence>
<feature type="transmembrane region" description="Helical" evidence="1">
    <location>
        <begin position="162"/>
        <end position="183"/>
    </location>
</feature>
<keyword evidence="1" id="KW-1133">Transmembrane helix</keyword>
<dbReference type="Proteomes" id="UP000664369">
    <property type="component" value="Unassembled WGS sequence"/>
</dbReference>
<protein>
    <recommendedName>
        <fullName evidence="4">DUF1772 domain-containing protein</fullName>
    </recommendedName>
</protein>
<feature type="transmembrane region" description="Helical" evidence="1">
    <location>
        <begin position="122"/>
        <end position="141"/>
    </location>
</feature>
<name>A0ABS3QEB9_9BACT</name>
<evidence type="ECO:0000256" key="1">
    <source>
        <dbReference type="SAM" id="Phobius"/>
    </source>
</evidence>
<evidence type="ECO:0008006" key="4">
    <source>
        <dbReference type="Google" id="ProtNLM"/>
    </source>
</evidence>
<organism evidence="2 3">
    <name type="scientific">Hymenobacter negativus</name>
    <dbReference type="NCBI Taxonomy" id="2795026"/>
    <lineage>
        <taxon>Bacteria</taxon>
        <taxon>Pseudomonadati</taxon>
        <taxon>Bacteroidota</taxon>
        <taxon>Cytophagia</taxon>
        <taxon>Cytophagales</taxon>
        <taxon>Hymenobacteraceae</taxon>
        <taxon>Hymenobacter</taxon>
    </lineage>
</organism>
<accession>A0ABS3QEB9</accession>
<keyword evidence="1" id="KW-0812">Transmembrane</keyword>
<sequence length="194" mass="21133">MPLYFLLFLAMLAASLLLFLGAVATAAVTRRPLPIWLPQGAASPLQAAGVAALWFSVGACWLLYFNVYRIHVDMSLLGNAALQAFSRGYTRRLPIVVLPYGALCLLWTLALWAAPARVPRRAVWGIATLLVVSVASTPWAAGAQDAMQDHGYSEELYRQLQAAHLVRTLAITAAAVWALVAVWRVPKSEIHDRG</sequence>
<keyword evidence="1" id="KW-0472">Membrane</keyword>
<feature type="transmembrane region" description="Helical" evidence="1">
    <location>
        <begin position="95"/>
        <end position="116"/>
    </location>
</feature>
<proteinExistence type="predicted"/>
<feature type="transmembrane region" description="Helical" evidence="1">
    <location>
        <begin position="45"/>
        <end position="65"/>
    </location>
</feature>
<keyword evidence="3" id="KW-1185">Reference proteome</keyword>
<evidence type="ECO:0000313" key="3">
    <source>
        <dbReference type="Proteomes" id="UP000664369"/>
    </source>
</evidence>
<dbReference type="RefSeq" id="WP_208175215.1">
    <property type="nucleotide sequence ID" value="NZ_JAGETZ010000004.1"/>
</dbReference>